<dbReference type="PANTHER" id="PTHR47926">
    <property type="entry name" value="PENTATRICOPEPTIDE REPEAT-CONTAINING PROTEIN"/>
    <property type="match status" value="1"/>
</dbReference>
<dbReference type="InterPro" id="IPR046960">
    <property type="entry name" value="PPR_At4g14850-like_plant"/>
</dbReference>
<dbReference type="PANTHER" id="PTHR47926:SF342">
    <property type="entry name" value="TETRATRICOPEPTIDE-LIKE HELICAL DOMAIN-CONTAINING PROTEIN-RELATED"/>
    <property type="match status" value="1"/>
</dbReference>
<name>A0AAP0RPS3_LIQFO</name>
<reference evidence="3 4" key="1">
    <citation type="journal article" date="2024" name="Plant J.">
        <title>Genome sequences and population genomics reveal climatic adaptation and genomic divergence between two closely related sweetgum species.</title>
        <authorList>
            <person name="Xu W.Q."/>
            <person name="Ren C.Q."/>
            <person name="Zhang X.Y."/>
            <person name="Comes H.P."/>
            <person name="Liu X.H."/>
            <person name="Li Y.G."/>
            <person name="Kettle C.J."/>
            <person name="Jalonen R."/>
            <person name="Gaisberger H."/>
            <person name="Ma Y.Z."/>
            <person name="Qiu Y.X."/>
        </authorList>
    </citation>
    <scope>NUCLEOTIDE SEQUENCE [LARGE SCALE GENOMIC DNA]</scope>
    <source>
        <strain evidence="3">Hangzhou</strain>
    </source>
</reference>
<comment type="caution">
    <text evidence="3">The sequence shown here is derived from an EMBL/GenBank/DDBJ whole genome shotgun (WGS) entry which is preliminary data.</text>
</comment>
<dbReference type="AlphaFoldDB" id="A0AAP0RPS3"/>
<keyword evidence="1" id="KW-0677">Repeat</keyword>
<sequence length="141" mass="15418">MVSGVFVGTAIINMYAELGEMDNAERQLAEMGKKASDISWNALIAGYVRNEKTKEAMEAFHKMIKNDTACNEFTFSNILKACSSLPSLATCEQIHSRVIKVAIEANMHVGSSLIEAYANCGSLGRCRAGIQSDYRPRCGNM</sequence>
<dbReference type="Gene3D" id="1.25.40.10">
    <property type="entry name" value="Tetratricopeptide repeat domain"/>
    <property type="match status" value="1"/>
</dbReference>
<evidence type="ECO:0000256" key="1">
    <source>
        <dbReference type="ARBA" id="ARBA00022737"/>
    </source>
</evidence>
<evidence type="ECO:0000313" key="4">
    <source>
        <dbReference type="Proteomes" id="UP001415857"/>
    </source>
</evidence>
<dbReference type="PROSITE" id="PS51375">
    <property type="entry name" value="PPR"/>
    <property type="match status" value="1"/>
</dbReference>
<accession>A0AAP0RPS3</accession>
<dbReference type="Pfam" id="PF01535">
    <property type="entry name" value="PPR"/>
    <property type="match status" value="1"/>
</dbReference>
<gene>
    <name evidence="3" type="ORF">L1049_013891</name>
</gene>
<dbReference type="NCBIfam" id="TIGR00756">
    <property type="entry name" value="PPR"/>
    <property type="match status" value="1"/>
</dbReference>
<dbReference type="Pfam" id="PF13041">
    <property type="entry name" value="PPR_2"/>
    <property type="match status" value="1"/>
</dbReference>
<dbReference type="GO" id="GO:0003723">
    <property type="term" value="F:RNA binding"/>
    <property type="evidence" value="ECO:0007669"/>
    <property type="project" value="InterPro"/>
</dbReference>
<dbReference type="InterPro" id="IPR011990">
    <property type="entry name" value="TPR-like_helical_dom_sf"/>
</dbReference>
<evidence type="ECO:0008006" key="5">
    <source>
        <dbReference type="Google" id="ProtNLM"/>
    </source>
</evidence>
<dbReference type="GO" id="GO:0009451">
    <property type="term" value="P:RNA modification"/>
    <property type="evidence" value="ECO:0007669"/>
    <property type="project" value="InterPro"/>
</dbReference>
<evidence type="ECO:0000256" key="2">
    <source>
        <dbReference type="PROSITE-ProRule" id="PRU00708"/>
    </source>
</evidence>
<organism evidence="3 4">
    <name type="scientific">Liquidambar formosana</name>
    <name type="common">Formosan gum</name>
    <dbReference type="NCBI Taxonomy" id="63359"/>
    <lineage>
        <taxon>Eukaryota</taxon>
        <taxon>Viridiplantae</taxon>
        <taxon>Streptophyta</taxon>
        <taxon>Embryophyta</taxon>
        <taxon>Tracheophyta</taxon>
        <taxon>Spermatophyta</taxon>
        <taxon>Magnoliopsida</taxon>
        <taxon>eudicotyledons</taxon>
        <taxon>Gunneridae</taxon>
        <taxon>Pentapetalae</taxon>
        <taxon>Saxifragales</taxon>
        <taxon>Altingiaceae</taxon>
        <taxon>Liquidambar</taxon>
    </lineage>
</organism>
<proteinExistence type="predicted"/>
<dbReference type="Proteomes" id="UP001415857">
    <property type="component" value="Unassembled WGS sequence"/>
</dbReference>
<keyword evidence="4" id="KW-1185">Reference proteome</keyword>
<dbReference type="InterPro" id="IPR002885">
    <property type="entry name" value="PPR_rpt"/>
</dbReference>
<feature type="repeat" description="PPR" evidence="2">
    <location>
        <begin position="36"/>
        <end position="70"/>
    </location>
</feature>
<protein>
    <recommendedName>
        <fullName evidence="5">Pentatricopeptide repeat-containing protein</fullName>
    </recommendedName>
</protein>
<evidence type="ECO:0000313" key="3">
    <source>
        <dbReference type="EMBL" id="KAK9280204.1"/>
    </source>
</evidence>
<dbReference type="EMBL" id="JBBPBK010000008">
    <property type="protein sequence ID" value="KAK9280204.1"/>
    <property type="molecule type" value="Genomic_DNA"/>
</dbReference>